<dbReference type="InterPro" id="IPR012337">
    <property type="entry name" value="RNaseH-like_sf"/>
</dbReference>
<proteinExistence type="predicted"/>
<reference evidence="2 3" key="1">
    <citation type="submission" date="2019-01" db="EMBL/GenBank/DDBJ databases">
        <title>Complete genome sequence of Bifidobacterium gallinarum CACC 514.</title>
        <authorList>
            <person name="Jung M."/>
        </authorList>
    </citation>
    <scope>NUCLEOTIDE SEQUENCE [LARGE SCALE GENOMIC DNA]</scope>
    <source>
        <strain evidence="2 3">CACC 514</strain>
    </source>
</reference>
<dbReference type="Pfam" id="PF00665">
    <property type="entry name" value="rve"/>
    <property type="match status" value="1"/>
</dbReference>
<dbReference type="Gene3D" id="3.30.420.10">
    <property type="entry name" value="Ribonuclease H-like superfamily/Ribonuclease H"/>
    <property type="match status" value="1"/>
</dbReference>
<name>A0A4P6DTD8_9BIFI</name>
<dbReference type="Proteomes" id="UP000293589">
    <property type="component" value="Chromosome"/>
</dbReference>
<dbReference type="GO" id="GO:0015074">
    <property type="term" value="P:DNA integration"/>
    <property type="evidence" value="ECO:0007669"/>
    <property type="project" value="InterPro"/>
</dbReference>
<gene>
    <name evidence="2" type="ORF">ESN35_07300</name>
</gene>
<protein>
    <submittedName>
        <fullName evidence="2">Transposase</fullName>
    </submittedName>
</protein>
<dbReference type="KEGG" id="bgx:ESN35_07300"/>
<dbReference type="EMBL" id="CP035464">
    <property type="protein sequence ID" value="QAY33233.1"/>
    <property type="molecule type" value="Genomic_DNA"/>
</dbReference>
<accession>A0A4P6DTD8</accession>
<sequence length="437" mass="50009">MEDGISMAAKRQVTLRFRDEYVRASKKQKGVILDRMCESLGIGRSTARRLLAQAGRRTHNEAVPAERPRRYSDRSRELLREVWVMMDMPCGKYLKTMLPQWLPMLRACGELDAYDGSTVDELMTMSAATVDRYLRPVRDAARPKGIATTRPAGELLRNSITIRKTGDELDGLPGNVEADTVAHCGPSARGEFCRTLTVVDFATGWTENASARNNAYRNLSRAEAMIEERLPFAIRSYDNDNGSEFINAEFIAHLQALDVEQTRSRPYRKNDQATVESRNNHIVRRHAFYYRYTVEELDLLNELWELVRIKANLFTPSKKPVGRSSTRDGRPRRVYDRPMTPWERLKRFDREDRGNGGSGFILPGRREQIEETIAATNPAELVRRIHDIQDRLEAMAAPRTRRLEKRLGPDMAYLDRTLARITGVTPENHNETPADTD</sequence>
<evidence type="ECO:0000313" key="3">
    <source>
        <dbReference type="Proteomes" id="UP000293589"/>
    </source>
</evidence>
<evidence type="ECO:0000259" key="1">
    <source>
        <dbReference type="PROSITE" id="PS50994"/>
    </source>
</evidence>
<organism evidence="2 3">
    <name type="scientific">Bifidobacterium pullorum subsp. gallinarum</name>
    <dbReference type="NCBI Taxonomy" id="78344"/>
    <lineage>
        <taxon>Bacteria</taxon>
        <taxon>Bacillati</taxon>
        <taxon>Actinomycetota</taxon>
        <taxon>Actinomycetes</taxon>
        <taxon>Bifidobacteriales</taxon>
        <taxon>Bifidobacteriaceae</taxon>
        <taxon>Bifidobacterium</taxon>
    </lineage>
</organism>
<dbReference type="PROSITE" id="PS50994">
    <property type="entry name" value="INTEGRASE"/>
    <property type="match status" value="1"/>
</dbReference>
<dbReference type="SUPFAM" id="SSF53098">
    <property type="entry name" value="Ribonuclease H-like"/>
    <property type="match status" value="1"/>
</dbReference>
<dbReference type="InterPro" id="IPR001584">
    <property type="entry name" value="Integrase_cat-core"/>
</dbReference>
<dbReference type="GO" id="GO:0003676">
    <property type="term" value="F:nucleic acid binding"/>
    <property type="evidence" value="ECO:0007669"/>
    <property type="project" value="InterPro"/>
</dbReference>
<feature type="domain" description="Integrase catalytic" evidence="1">
    <location>
        <begin position="169"/>
        <end position="339"/>
    </location>
</feature>
<dbReference type="AlphaFoldDB" id="A0A4P6DTD8"/>
<evidence type="ECO:0000313" key="2">
    <source>
        <dbReference type="EMBL" id="QAY33233.1"/>
    </source>
</evidence>
<dbReference type="InterPro" id="IPR036397">
    <property type="entry name" value="RNaseH_sf"/>
</dbReference>